<feature type="chain" id="PRO_5036221998" description="Secreted protein" evidence="1">
    <location>
        <begin position="19"/>
        <end position="99"/>
    </location>
</feature>
<evidence type="ECO:0000313" key="2">
    <source>
        <dbReference type="EMBL" id="CAE8627660.1"/>
    </source>
</evidence>
<protein>
    <recommendedName>
        <fullName evidence="6">Secreted protein</fullName>
    </recommendedName>
</protein>
<name>A0A813GM40_POLGL</name>
<evidence type="ECO:0000313" key="4">
    <source>
        <dbReference type="EMBL" id="CAE8646600.1"/>
    </source>
</evidence>
<dbReference type="Proteomes" id="UP000654075">
    <property type="component" value="Unassembled WGS sequence"/>
</dbReference>
<dbReference type="AlphaFoldDB" id="A0A813GM40"/>
<accession>A0A813GM40</accession>
<keyword evidence="5" id="KW-1185">Reference proteome</keyword>
<evidence type="ECO:0000313" key="5">
    <source>
        <dbReference type="Proteomes" id="UP000654075"/>
    </source>
</evidence>
<evidence type="ECO:0000313" key="3">
    <source>
        <dbReference type="EMBL" id="CAE8631997.1"/>
    </source>
</evidence>
<proteinExistence type="predicted"/>
<dbReference type="EMBL" id="CAJNNV010030274">
    <property type="protein sequence ID" value="CAE8631997.1"/>
    <property type="molecule type" value="Genomic_DNA"/>
</dbReference>
<dbReference type="EMBL" id="CAJNNV010029232">
    <property type="protein sequence ID" value="CAE8627660.1"/>
    <property type="molecule type" value="Genomic_DNA"/>
</dbReference>
<feature type="signal peptide" evidence="1">
    <location>
        <begin position="1"/>
        <end position="18"/>
    </location>
</feature>
<sequence>MLSLLGWLVLRFCGGVVGGPALAWLSELAQFPIGKLVSVQFVVTVDQLASAQSDLVEGNARHSFTWRPNLLVVYPCSHPSSINTSLPTWSFMLMHVDSW</sequence>
<comment type="caution">
    <text evidence="2">The sequence shown here is derived from an EMBL/GenBank/DDBJ whole genome shotgun (WGS) entry which is preliminary data.</text>
</comment>
<evidence type="ECO:0000256" key="1">
    <source>
        <dbReference type="SAM" id="SignalP"/>
    </source>
</evidence>
<organism evidence="2 5">
    <name type="scientific">Polarella glacialis</name>
    <name type="common">Dinoflagellate</name>
    <dbReference type="NCBI Taxonomy" id="89957"/>
    <lineage>
        <taxon>Eukaryota</taxon>
        <taxon>Sar</taxon>
        <taxon>Alveolata</taxon>
        <taxon>Dinophyceae</taxon>
        <taxon>Suessiales</taxon>
        <taxon>Suessiaceae</taxon>
        <taxon>Polarella</taxon>
    </lineage>
</organism>
<dbReference type="EMBL" id="CAJNNW010004623">
    <property type="protein sequence ID" value="CAE8646600.1"/>
    <property type="molecule type" value="Genomic_DNA"/>
</dbReference>
<keyword evidence="1" id="KW-0732">Signal</keyword>
<gene>
    <name evidence="2" type="ORF">PGLA1383_LOCUS44390</name>
    <name evidence="3" type="ORF">PGLA1383_LOCUS47996</name>
    <name evidence="4" type="ORF">PGLA2088_LOCUS4944</name>
</gene>
<dbReference type="Proteomes" id="UP000626109">
    <property type="component" value="Unassembled WGS sequence"/>
</dbReference>
<reference evidence="2" key="1">
    <citation type="submission" date="2021-02" db="EMBL/GenBank/DDBJ databases">
        <authorList>
            <person name="Dougan E. K."/>
            <person name="Rhodes N."/>
            <person name="Thang M."/>
            <person name="Chan C."/>
        </authorList>
    </citation>
    <scope>NUCLEOTIDE SEQUENCE</scope>
</reference>
<evidence type="ECO:0008006" key="6">
    <source>
        <dbReference type="Google" id="ProtNLM"/>
    </source>
</evidence>